<evidence type="ECO:0000313" key="3">
    <source>
        <dbReference type="Proteomes" id="UP000305457"/>
    </source>
</evidence>
<accession>A0A5B7XUR7</accession>
<dbReference type="InterPro" id="IPR007138">
    <property type="entry name" value="ABM_dom"/>
</dbReference>
<dbReference type="GO" id="GO:0004497">
    <property type="term" value="F:monooxygenase activity"/>
    <property type="evidence" value="ECO:0007669"/>
    <property type="project" value="UniProtKB-KW"/>
</dbReference>
<evidence type="ECO:0000259" key="1">
    <source>
        <dbReference type="PROSITE" id="PS51725"/>
    </source>
</evidence>
<reference evidence="2 3" key="1">
    <citation type="submission" date="2019-06" db="EMBL/GenBank/DDBJ databases">
        <title>Mycoplasma sp. 2F1A isolated from ostrich.</title>
        <authorList>
            <person name="Spergser J."/>
        </authorList>
    </citation>
    <scope>NUCLEOTIDE SEQUENCE [LARGE SCALE GENOMIC DNA]</scope>
    <source>
        <strain evidence="2 3">2F1A</strain>
    </source>
</reference>
<sequence>MIFAKATKYTINPEKLKVFIDYLFVLTKKTRVQEFNLSFEYALETNDKILILERWSTKESYKNFIHLNEFKKELKTLEKMSKHTEVLYEVELAK</sequence>
<keyword evidence="2" id="KW-0560">Oxidoreductase</keyword>
<feature type="domain" description="ABM" evidence="1">
    <location>
        <begin position="3"/>
        <end position="92"/>
    </location>
</feature>
<gene>
    <name evidence="2" type="ORF">FG904_00340</name>
</gene>
<keyword evidence="2" id="KW-0503">Monooxygenase</keyword>
<name>A0A5B7XUR7_9MOLU</name>
<dbReference type="RefSeq" id="WP_139591960.1">
    <property type="nucleotide sequence ID" value="NZ_CP040825.1"/>
</dbReference>
<organism evidence="2 3">
    <name type="scientific">Mycoplasma nasistruthionis</name>
    <dbReference type="NCBI Taxonomy" id="353852"/>
    <lineage>
        <taxon>Bacteria</taxon>
        <taxon>Bacillati</taxon>
        <taxon>Mycoplasmatota</taxon>
        <taxon>Mollicutes</taxon>
        <taxon>Mycoplasmataceae</taxon>
        <taxon>Mycoplasma</taxon>
    </lineage>
</organism>
<dbReference type="Proteomes" id="UP000305457">
    <property type="component" value="Chromosome"/>
</dbReference>
<dbReference type="EMBL" id="CP040825">
    <property type="protein sequence ID" value="QCZ36477.1"/>
    <property type="molecule type" value="Genomic_DNA"/>
</dbReference>
<dbReference type="OrthoDB" id="398761at2"/>
<dbReference type="AlphaFoldDB" id="A0A5B7XUR7"/>
<dbReference type="InterPro" id="IPR011008">
    <property type="entry name" value="Dimeric_a/b-barrel"/>
</dbReference>
<dbReference type="SUPFAM" id="SSF54909">
    <property type="entry name" value="Dimeric alpha+beta barrel"/>
    <property type="match status" value="1"/>
</dbReference>
<proteinExistence type="predicted"/>
<evidence type="ECO:0000313" key="2">
    <source>
        <dbReference type="EMBL" id="QCZ36477.1"/>
    </source>
</evidence>
<dbReference type="PROSITE" id="PS51725">
    <property type="entry name" value="ABM"/>
    <property type="match status" value="1"/>
</dbReference>
<dbReference type="Gene3D" id="3.30.70.100">
    <property type="match status" value="1"/>
</dbReference>
<protein>
    <submittedName>
        <fullName evidence="2">Antibiotic biosynthesis monooxygenase</fullName>
    </submittedName>
</protein>
<dbReference type="Pfam" id="PF03992">
    <property type="entry name" value="ABM"/>
    <property type="match status" value="1"/>
</dbReference>
<dbReference type="KEGG" id="mnh:FG904_00340"/>